<evidence type="ECO:0000256" key="4">
    <source>
        <dbReference type="RuleBase" id="RU000363"/>
    </source>
</evidence>
<dbReference type="AlphaFoldDB" id="A0A1Y6CLC3"/>
<keyword evidence="7" id="KW-1185">Reference proteome</keyword>
<dbReference type="SUPFAM" id="SSF51735">
    <property type="entry name" value="NAD(P)-binding Rossmann-fold domains"/>
    <property type="match status" value="1"/>
</dbReference>
<protein>
    <submittedName>
        <fullName evidence="6">Short-chain dehydrogenase</fullName>
    </submittedName>
</protein>
<evidence type="ECO:0000256" key="3">
    <source>
        <dbReference type="ARBA" id="ARBA00023002"/>
    </source>
</evidence>
<evidence type="ECO:0000256" key="1">
    <source>
        <dbReference type="ARBA" id="ARBA00006484"/>
    </source>
</evidence>
<dbReference type="InterPro" id="IPR002347">
    <property type="entry name" value="SDR_fam"/>
</dbReference>
<keyword evidence="3" id="KW-0560">Oxidoreductase</keyword>
<dbReference type="PROSITE" id="PS00061">
    <property type="entry name" value="ADH_SHORT"/>
    <property type="match status" value="1"/>
</dbReference>
<dbReference type="PANTHER" id="PTHR43391:SF14">
    <property type="entry name" value="DEHYDROGENASE_REDUCTASE SDR FAMILY PROTEIN 7-LIKE"/>
    <property type="match status" value="1"/>
</dbReference>
<dbReference type="PRINTS" id="PR00081">
    <property type="entry name" value="GDHRDH"/>
</dbReference>
<dbReference type="RefSeq" id="WP_159460342.1">
    <property type="nucleotide sequence ID" value="NZ_FWZX01000032.1"/>
</dbReference>
<dbReference type="SMART" id="SM00822">
    <property type="entry name" value="PKS_KR"/>
    <property type="match status" value="1"/>
</dbReference>
<evidence type="ECO:0000259" key="5">
    <source>
        <dbReference type="SMART" id="SM00822"/>
    </source>
</evidence>
<dbReference type="PRINTS" id="PR00080">
    <property type="entry name" value="SDRFAMILY"/>
</dbReference>
<dbReference type="InterPro" id="IPR020904">
    <property type="entry name" value="Sc_DH/Rdtase_CS"/>
</dbReference>
<organism evidence="6 7">
    <name type="scientific">Tistlia consotensis USBA 355</name>
    <dbReference type="NCBI Taxonomy" id="560819"/>
    <lineage>
        <taxon>Bacteria</taxon>
        <taxon>Pseudomonadati</taxon>
        <taxon>Pseudomonadota</taxon>
        <taxon>Alphaproteobacteria</taxon>
        <taxon>Rhodospirillales</taxon>
        <taxon>Rhodovibrionaceae</taxon>
        <taxon>Tistlia</taxon>
    </lineage>
</organism>
<name>A0A1Y6CLC3_9PROT</name>
<dbReference type="EMBL" id="FWZX01000032">
    <property type="protein sequence ID" value="SMF73470.1"/>
    <property type="molecule type" value="Genomic_DNA"/>
</dbReference>
<dbReference type="Proteomes" id="UP000192917">
    <property type="component" value="Unassembled WGS sequence"/>
</dbReference>
<feature type="domain" description="Ketoreductase" evidence="5">
    <location>
        <begin position="9"/>
        <end position="191"/>
    </location>
</feature>
<evidence type="ECO:0000313" key="6">
    <source>
        <dbReference type="EMBL" id="SMF73470.1"/>
    </source>
</evidence>
<dbReference type="InterPro" id="IPR036291">
    <property type="entry name" value="NAD(P)-bd_dom_sf"/>
</dbReference>
<dbReference type="Gene3D" id="3.40.50.720">
    <property type="entry name" value="NAD(P)-binding Rossmann-like Domain"/>
    <property type="match status" value="1"/>
</dbReference>
<comment type="similarity">
    <text evidence="1 4">Belongs to the short-chain dehydrogenases/reductases (SDR) family.</text>
</comment>
<dbReference type="PANTHER" id="PTHR43391">
    <property type="entry name" value="RETINOL DEHYDROGENASE-RELATED"/>
    <property type="match status" value="1"/>
</dbReference>
<accession>A0A1Y6CLC3</accession>
<dbReference type="GO" id="GO:0016491">
    <property type="term" value="F:oxidoreductase activity"/>
    <property type="evidence" value="ECO:0007669"/>
    <property type="project" value="UniProtKB-KW"/>
</dbReference>
<sequence length="251" mass="25493">MSPEGRRPGALVVTGGSSGIGRATALLAAARGWPVLASVRNEADAAGLEAAGCATARLDLRSEASIEAFAGAVLDWSDGRLAGLVNNAGTALPGPVERLDLDAAREQFEVNVFGAVGLTQRLLPALRSSRGAVVFVSSDRAPVAVPLYGAYVAAKRALEGFAEVLALEVADAGVGVSILRLGSFESAIRGPIRARLDALDGDDPEYAAPIARARASLGSPPLHPPGLAAEAILRLLLAPAPPLVACCPEPA</sequence>
<dbReference type="Pfam" id="PF00106">
    <property type="entry name" value="adh_short"/>
    <property type="match status" value="1"/>
</dbReference>
<gene>
    <name evidence="6" type="ORF">SAMN05428998_13221</name>
</gene>
<reference evidence="6 7" key="1">
    <citation type="submission" date="2017-04" db="EMBL/GenBank/DDBJ databases">
        <authorList>
            <person name="Afonso C.L."/>
            <person name="Miller P.J."/>
            <person name="Scott M.A."/>
            <person name="Spackman E."/>
            <person name="Goraichik I."/>
            <person name="Dimitrov K.M."/>
            <person name="Suarez D.L."/>
            <person name="Swayne D.E."/>
        </authorList>
    </citation>
    <scope>NUCLEOTIDE SEQUENCE [LARGE SCALE GENOMIC DNA]</scope>
    <source>
        <strain evidence="6 7">USBA 355</strain>
    </source>
</reference>
<dbReference type="STRING" id="560819.SAMN05428998_13221"/>
<proteinExistence type="inferred from homology"/>
<keyword evidence="2" id="KW-0521">NADP</keyword>
<evidence type="ECO:0000313" key="7">
    <source>
        <dbReference type="Proteomes" id="UP000192917"/>
    </source>
</evidence>
<evidence type="ECO:0000256" key="2">
    <source>
        <dbReference type="ARBA" id="ARBA00022857"/>
    </source>
</evidence>
<dbReference type="InterPro" id="IPR057326">
    <property type="entry name" value="KR_dom"/>
</dbReference>